<evidence type="ECO:0000313" key="2">
    <source>
        <dbReference type="Proteomes" id="UP000470772"/>
    </source>
</evidence>
<sequence>MVILDIPDNVKNNLEEGVCITCCDSVVLCMSEDYPMTNDAYAATEVDRSDQNLLIRHIIYDDPSNPLTVEYIADRKFISRVINQGYVKVIFLDKLLNEEVSTKVKLGKEEIAIIKKEASV</sequence>
<dbReference type="EMBL" id="WGGD01000005">
    <property type="protein sequence ID" value="MUN28889.1"/>
    <property type="molecule type" value="Genomic_DNA"/>
</dbReference>
<organism evidence="1 2">
    <name type="scientific">Sulfuracidifex metallicus DSM 6482 = JCM 9184</name>
    <dbReference type="NCBI Taxonomy" id="523847"/>
    <lineage>
        <taxon>Archaea</taxon>
        <taxon>Thermoproteota</taxon>
        <taxon>Thermoprotei</taxon>
        <taxon>Sulfolobales</taxon>
        <taxon>Sulfolobaceae</taxon>
        <taxon>Sulfuracidifex</taxon>
    </lineage>
</organism>
<dbReference type="RefSeq" id="WP_054838556.1">
    <property type="nucleotide sequence ID" value="NZ_BBBY01000011.1"/>
</dbReference>
<dbReference type="Proteomes" id="UP000470772">
    <property type="component" value="Unassembled WGS sequence"/>
</dbReference>
<comment type="caution">
    <text evidence="1">The sequence shown here is derived from an EMBL/GenBank/DDBJ whole genome shotgun (WGS) entry which is preliminary data.</text>
</comment>
<reference evidence="1 2" key="1">
    <citation type="submission" date="2019-10" db="EMBL/GenBank/DDBJ databases">
        <title>Sequencing and Assembly of Multiple Reported Metal-Biooxidizing Members of the Extremely Thermoacidophilic Archaeal Family Sulfolobaceae.</title>
        <authorList>
            <person name="Counts J.A."/>
            <person name="Kelly R.M."/>
        </authorList>
    </citation>
    <scope>NUCLEOTIDE SEQUENCE [LARGE SCALE GENOMIC DNA]</scope>
    <source>
        <strain evidence="1 2">DSM 6482</strain>
    </source>
</reference>
<protein>
    <submittedName>
        <fullName evidence="1">Uncharacterized protein</fullName>
    </submittedName>
</protein>
<dbReference type="AlphaFoldDB" id="A0A6A9QL59"/>
<gene>
    <name evidence="1" type="ORF">GC250_05420</name>
</gene>
<name>A0A6A9QL59_SULME</name>
<dbReference type="OrthoDB" id="34537at2157"/>
<proteinExistence type="predicted"/>
<keyword evidence="2" id="KW-1185">Reference proteome</keyword>
<accession>A0A6A9QL59</accession>
<evidence type="ECO:0000313" key="1">
    <source>
        <dbReference type="EMBL" id="MUN28889.1"/>
    </source>
</evidence>